<keyword evidence="4" id="KW-1185">Reference proteome</keyword>
<feature type="compositionally biased region" description="Acidic residues" evidence="1">
    <location>
        <begin position="264"/>
        <end position="297"/>
    </location>
</feature>
<dbReference type="Gene3D" id="1.10.287.110">
    <property type="entry name" value="DnaJ domain"/>
    <property type="match status" value="1"/>
</dbReference>
<gene>
    <name evidence="3" type="ORF">AK812_SmicGene43540</name>
</gene>
<comment type="caution">
    <text evidence="3">The sequence shown here is derived from an EMBL/GenBank/DDBJ whole genome shotgun (WGS) entry which is preliminary data.</text>
</comment>
<feature type="domain" description="J" evidence="2">
    <location>
        <begin position="364"/>
        <end position="425"/>
    </location>
</feature>
<proteinExistence type="predicted"/>
<evidence type="ECO:0000259" key="2">
    <source>
        <dbReference type="PROSITE" id="PS50076"/>
    </source>
</evidence>
<accession>A0A1Q9C0R3</accession>
<reference evidence="3 4" key="1">
    <citation type="submission" date="2016-02" db="EMBL/GenBank/DDBJ databases">
        <title>Genome analysis of coral dinoflagellate symbionts highlights evolutionary adaptations to a symbiotic lifestyle.</title>
        <authorList>
            <person name="Aranda M."/>
            <person name="Li Y."/>
            <person name="Liew Y.J."/>
            <person name="Baumgarten S."/>
            <person name="Simakov O."/>
            <person name="Wilson M."/>
            <person name="Piel J."/>
            <person name="Ashoor H."/>
            <person name="Bougouffa S."/>
            <person name="Bajic V.B."/>
            <person name="Ryu T."/>
            <person name="Ravasi T."/>
            <person name="Bayer T."/>
            <person name="Micklem G."/>
            <person name="Kim H."/>
            <person name="Bhak J."/>
            <person name="Lajeunesse T.C."/>
            <person name="Voolstra C.R."/>
        </authorList>
    </citation>
    <scope>NUCLEOTIDE SEQUENCE [LARGE SCALE GENOMIC DNA]</scope>
    <source>
        <strain evidence="3 4">CCMP2467</strain>
    </source>
</reference>
<dbReference type="CDD" id="cd06257">
    <property type="entry name" value="DnaJ"/>
    <property type="match status" value="1"/>
</dbReference>
<protein>
    <recommendedName>
        <fullName evidence="2">J domain-containing protein</fullName>
    </recommendedName>
</protein>
<dbReference type="InterPro" id="IPR036869">
    <property type="entry name" value="J_dom_sf"/>
</dbReference>
<sequence>MNPLCPPEDAIFERVQNCIQRGKGMKLGDTIIARVRDDVPFGLNWLPDSLLPLPRKKEKAKILQVFQKHLEVRYKRSGITDTIPKSWGELLSQSVRQRQAAGYEPAVWQSETRAAKCGTWRSEVPSVVKFPQASSSSTAMGMRCKNFGINGKAVNMLVEREQNVTLNLQLPSAVDVSKVRAQSLIRHKPEEENRTFRGKYLRSCLQTITEASHRGFNGSLALREIRAEWKRRQGIQQQQAELEQYRAHHNLPPSDLPKPPNDSDSSEEEDEAVSDAEQEDPWEVEEEATSQDTSTEEDFPKAAPKPVPRASCGSAPRNIATPVANAVRRSVAAPVRLQGHMVPCYEQLESTETSFSPKGSEIEEARRLLGVASDASLADLNRTRRRLALQKHPDKAMPSLRSYAHKEWLKIDAAYKTLKIVLERS</sequence>
<name>A0A1Q9C0R3_SYMMI</name>
<feature type="region of interest" description="Disordered" evidence="1">
    <location>
        <begin position="249"/>
        <end position="317"/>
    </location>
</feature>
<organism evidence="3 4">
    <name type="scientific">Symbiodinium microadriaticum</name>
    <name type="common">Dinoflagellate</name>
    <name type="synonym">Zooxanthella microadriatica</name>
    <dbReference type="NCBI Taxonomy" id="2951"/>
    <lineage>
        <taxon>Eukaryota</taxon>
        <taxon>Sar</taxon>
        <taxon>Alveolata</taxon>
        <taxon>Dinophyceae</taxon>
        <taxon>Suessiales</taxon>
        <taxon>Symbiodiniaceae</taxon>
        <taxon>Symbiodinium</taxon>
    </lineage>
</organism>
<dbReference type="AlphaFoldDB" id="A0A1Q9C0R3"/>
<dbReference type="InterPro" id="IPR001623">
    <property type="entry name" value="DnaJ_domain"/>
</dbReference>
<evidence type="ECO:0000256" key="1">
    <source>
        <dbReference type="SAM" id="MobiDB-lite"/>
    </source>
</evidence>
<dbReference type="PROSITE" id="PS50076">
    <property type="entry name" value="DNAJ_2"/>
    <property type="match status" value="1"/>
</dbReference>
<evidence type="ECO:0000313" key="4">
    <source>
        <dbReference type="Proteomes" id="UP000186817"/>
    </source>
</evidence>
<evidence type="ECO:0000313" key="3">
    <source>
        <dbReference type="EMBL" id="OLP76515.1"/>
    </source>
</evidence>
<dbReference type="Proteomes" id="UP000186817">
    <property type="component" value="Unassembled WGS sequence"/>
</dbReference>
<dbReference type="SUPFAM" id="SSF46565">
    <property type="entry name" value="Chaperone J-domain"/>
    <property type="match status" value="1"/>
</dbReference>
<dbReference type="EMBL" id="LSRX01002002">
    <property type="protein sequence ID" value="OLP76515.1"/>
    <property type="molecule type" value="Genomic_DNA"/>
</dbReference>
<dbReference type="OrthoDB" id="436945at2759"/>